<dbReference type="AlphaFoldDB" id="A0A1I7UI05"/>
<dbReference type="Proteomes" id="UP000095282">
    <property type="component" value="Unplaced"/>
</dbReference>
<protein>
    <submittedName>
        <fullName evidence="3">Secreted protein</fullName>
    </submittedName>
</protein>
<accession>A0A1I7UI05</accession>
<keyword evidence="2" id="KW-1185">Reference proteome</keyword>
<feature type="signal peptide" evidence="1">
    <location>
        <begin position="1"/>
        <end position="16"/>
    </location>
</feature>
<name>A0A1I7UI05_9PELO</name>
<evidence type="ECO:0000313" key="3">
    <source>
        <dbReference type="WBParaSite" id="Csp11.Scaffold629.g9533.t1"/>
    </source>
</evidence>
<sequence>MRQIVFLLTFISFLLAQPNSLHGLANDSANIVTKILGNEFDEPHTIFLVVRYAFLSSSLHACLGQCWNALRRCQKTRSHESNLSKLNRSL</sequence>
<evidence type="ECO:0000313" key="2">
    <source>
        <dbReference type="Proteomes" id="UP000095282"/>
    </source>
</evidence>
<evidence type="ECO:0000256" key="1">
    <source>
        <dbReference type="SAM" id="SignalP"/>
    </source>
</evidence>
<keyword evidence="1" id="KW-0732">Signal</keyword>
<feature type="chain" id="PRO_5009308907" evidence="1">
    <location>
        <begin position="17"/>
        <end position="90"/>
    </location>
</feature>
<dbReference type="WBParaSite" id="Csp11.Scaffold629.g9533.t1">
    <property type="protein sequence ID" value="Csp11.Scaffold629.g9533.t1"/>
    <property type="gene ID" value="Csp11.Scaffold629.g9533"/>
</dbReference>
<proteinExistence type="predicted"/>
<reference evidence="3" key="1">
    <citation type="submission" date="2016-11" db="UniProtKB">
        <authorList>
            <consortium name="WormBaseParasite"/>
        </authorList>
    </citation>
    <scope>IDENTIFICATION</scope>
</reference>
<organism evidence="2 3">
    <name type="scientific">Caenorhabditis tropicalis</name>
    <dbReference type="NCBI Taxonomy" id="1561998"/>
    <lineage>
        <taxon>Eukaryota</taxon>
        <taxon>Metazoa</taxon>
        <taxon>Ecdysozoa</taxon>
        <taxon>Nematoda</taxon>
        <taxon>Chromadorea</taxon>
        <taxon>Rhabditida</taxon>
        <taxon>Rhabditina</taxon>
        <taxon>Rhabditomorpha</taxon>
        <taxon>Rhabditoidea</taxon>
        <taxon>Rhabditidae</taxon>
        <taxon>Peloderinae</taxon>
        <taxon>Caenorhabditis</taxon>
    </lineage>
</organism>